<evidence type="ECO:0000259" key="2">
    <source>
        <dbReference type="Pfam" id="PF06750"/>
    </source>
</evidence>
<keyword evidence="1" id="KW-0472">Membrane</keyword>
<dbReference type="GO" id="GO:0005886">
    <property type="term" value="C:plasma membrane"/>
    <property type="evidence" value="ECO:0007669"/>
    <property type="project" value="TreeGrafter"/>
</dbReference>
<accession>A0A518K387</accession>
<feature type="transmembrane region" description="Helical" evidence="1">
    <location>
        <begin position="98"/>
        <end position="117"/>
    </location>
</feature>
<evidence type="ECO:0000313" key="4">
    <source>
        <dbReference type="Proteomes" id="UP000316426"/>
    </source>
</evidence>
<dbReference type="InterPro" id="IPR050882">
    <property type="entry name" value="Prepilin_peptidase/N-MTase"/>
</dbReference>
<keyword evidence="4" id="KW-1185">Reference proteome</keyword>
<dbReference type="PANTHER" id="PTHR30487">
    <property type="entry name" value="TYPE 4 PREPILIN-LIKE PROTEINS LEADER PEPTIDE-PROCESSING ENZYME"/>
    <property type="match status" value="1"/>
</dbReference>
<name>A0A518K387_9BACT</name>
<dbReference type="Proteomes" id="UP000316426">
    <property type="component" value="Chromosome"/>
</dbReference>
<proteinExistence type="predicted"/>
<reference evidence="3 4" key="1">
    <citation type="submission" date="2019-02" db="EMBL/GenBank/DDBJ databases">
        <title>Deep-cultivation of Planctomycetes and their phenomic and genomic characterization uncovers novel biology.</title>
        <authorList>
            <person name="Wiegand S."/>
            <person name="Jogler M."/>
            <person name="Boedeker C."/>
            <person name="Pinto D."/>
            <person name="Vollmers J."/>
            <person name="Rivas-Marin E."/>
            <person name="Kohn T."/>
            <person name="Peeters S.H."/>
            <person name="Heuer A."/>
            <person name="Rast P."/>
            <person name="Oberbeckmann S."/>
            <person name="Bunk B."/>
            <person name="Jeske O."/>
            <person name="Meyerdierks A."/>
            <person name="Storesund J.E."/>
            <person name="Kallscheuer N."/>
            <person name="Luecker S."/>
            <person name="Lage O.M."/>
            <person name="Pohl T."/>
            <person name="Merkel B.J."/>
            <person name="Hornburger P."/>
            <person name="Mueller R.-W."/>
            <person name="Bruemmer F."/>
            <person name="Labrenz M."/>
            <person name="Spormann A.M."/>
            <person name="Op den Camp H."/>
            <person name="Overmann J."/>
            <person name="Amann R."/>
            <person name="Jetten M.S.M."/>
            <person name="Mascher T."/>
            <person name="Medema M.H."/>
            <person name="Devos D.P."/>
            <person name="Kaster A.-K."/>
            <person name="Ovreas L."/>
            <person name="Rohde M."/>
            <person name="Galperin M.Y."/>
            <person name="Jogler C."/>
        </authorList>
    </citation>
    <scope>NUCLEOTIDE SEQUENCE [LARGE SCALE GENOMIC DNA]</scope>
    <source>
        <strain evidence="3 4">Spa11</strain>
    </source>
</reference>
<keyword evidence="1" id="KW-1133">Transmembrane helix</keyword>
<protein>
    <submittedName>
        <fullName evidence="3">Leader peptidase PppA</fullName>
    </submittedName>
</protein>
<keyword evidence="1" id="KW-0812">Transmembrane</keyword>
<dbReference type="InterPro" id="IPR010627">
    <property type="entry name" value="Prepilin_pept_A24_N"/>
</dbReference>
<evidence type="ECO:0000256" key="1">
    <source>
        <dbReference type="SAM" id="Phobius"/>
    </source>
</evidence>
<feature type="domain" description="Prepilin peptidase A24 N-terminal" evidence="2">
    <location>
        <begin position="34"/>
        <end position="113"/>
    </location>
</feature>
<dbReference type="Pfam" id="PF06750">
    <property type="entry name" value="A24_N_bact"/>
    <property type="match status" value="1"/>
</dbReference>
<evidence type="ECO:0000313" key="3">
    <source>
        <dbReference type="EMBL" id="QDV72215.1"/>
    </source>
</evidence>
<sequence length="122" mass="13994">MSDWLPQLFEGIERSPWWLEHAPWWAAALWFAAVGGCVGSFLNVVALRSPKGEDIVAQPSCCPVCGHRIRPWHNLPILGYLLLRGRCRDCHTPIPIRYFLWELAFAVLFAVVGMWSVGRFFR</sequence>
<dbReference type="EMBL" id="CP036349">
    <property type="protein sequence ID" value="QDV72215.1"/>
    <property type="molecule type" value="Genomic_DNA"/>
</dbReference>
<feature type="transmembrane region" description="Helical" evidence="1">
    <location>
        <begin position="24"/>
        <end position="45"/>
    </location>
</feature>
<gene>
    <name evidence="3" type="primary">pppA</name>
    <name evidence="3" type="ORF">Spa11_03870</name>
</gene>
<dbReference type="RefSeq" id="WP_145106105.1">
    <property type="nucleotide sequence ID" value="NZ_CP036349.1"/>
</dbReference>
<dbReference type="GO" id="GO:0004190">
    <property type="term" value="F:aspartic-type endopeptidase activity"/>
    <property type="evidence" value="ECO:0007669"/>
    <property type="project" value="TreeGrafter"/>
</dbReference>
<dbReference type="AlphaFoldDB" id="A0A518K387"/>
<dbReference type="GO" id="GO:0006465">
    <property type="term" value="P:signal peptide processing"/>
    <property type="evidence" value="ECO:0007669"/>
    <property type="project" value="TreeGrafter"/>
</dbReference>
<organism evidence="3 4">
    <name type="scientific">Botrimarina mediterranea</name>
    <dbReference type="NCBI Taxonomy" id="2528022"/>
    <lineage>
        <taxon>Bacteria</taxon>
        <taxon>Pseudomonadati</taxon>
        <taxon>Planctomycetota</taxon>
        <taxon>Planctomycetia</taxon>
        <taxon>Pirellulales</taxon>
        <taxon>Lacipirellulaceae</taxon>
        <taxon>Botrimarina</taxon>
    </lineage>
</organism>
<dbReference type="PANTHER" id="PTHR30487:SF0">
    <property type="entry name" value="PREPILIN LEADER PEPTIDASE_N-METHYLTRANSFERASE-RELATED"/>
    <property type="match status" value="1"/>
</dbReference>
<dbReference type="KEGG" id="bmei:Spa11_03870"/>